<sequence>MKEEDIVIRPLETVDDFRCLEEIQAEIWSERDVVPLNQTLTAARNGGVVLGAFDKGEMIGFSYGFPGYKDGQVYLCSHMLGVKKAYRHLGIGRRLKLVQREEALRKGYQLITWTFDPLESVNANLNIAKLGGICRTYIINCYGEMKNELNRGLPTDRFLVEWHLESSRVKDRLGGKKTKRLDAGQISCAASVAITQDGLPVVEKAEYDVEGDLLRLPVPSDFQYLKSKDPNLAFHWRKSMRELAMHCFKKGWVVIDFWRAKGEPVNYYVLQRGGRI</sequence>
<protein>
    <submittedName>
        <fullName evidence="2">GCN5 N-acetyltransferase</fullName>
    </submittedName>
</protein>
<comment type="caution">
    <text evidence="2">The sequence shown here is derived from an EMBL/GenBank/DDBJ whole genome shotgun (WGS) entry which is preliminary data.</text>
</comment>
<dbReference type="InterPro" id="IPR000182">
    <property type="entry name" value="GNAT_dom"/>
</dbReference>
<evidence type="ECO:0000313" key="2">
    <source>
        <dbReference type="EMBL" id="GAW91782.1"/>
    </source>
</evidence>
<dbReference type="PANTHER" id="PTHR41700:SF1">
    <property type="entry name" value="N-ACETYLTRANSFERASE DOMAIN-CONTAINING PROTEIN"/>
    <property type="match status" value="1"/>
</dbReference>
<feature type="domain" description="N-acetyltransferase" evidence="1">
    <location>
        <begin position="6"/>
        <end position="150"/>
    </location>
</feature>
<dbReference type="RefSeq" id="WP_088553267.1">
    <property type="nucleotide sequence ID" value="NZ_BDGJ01000033.1"/>
</dbReference>
<dbReference type="InterPro" id="IPR038764">
    <property type="entry name" value="GNAT_N_AcTrfase_prd"/>
</dbReference>
<dbReference type="SUPFAM" id="SSF55729">
    <property type="entry name" value="Acyl-CoA N-acyltransferases (Nat)"/>
    <property type="match status" value="1"/>
</dbReference>
<keyword evidence="3" id="KW-1185">Reference proteome</keyword>
<dbReference type="EMBL" id="BDGJ01000033">
    <property type="protein sequence ID" value="GAW91782.1"/>
    <property type="molecule type" value="Genomic_DNA"/>
</dbReference>
<dbReference type="Pfam" id="PF00583">
    <property type="entry name" value="Acetyltransf_1"/>
    <property type="match status" value="1"/>
</dbReference>
<dbReference type="Proteomes" id="UP000197032">
    <property type="component" value="Unassembled WGS sequence"/>
</dbReference>
<dbReference type="OrthoDB" id="9797990at2"/>
<keyword evidence="2" id="KW-0808">Transferase</keyword>
<reference evidence="3" key="1">
    <citation type="journal article" date="2017" name="Appl. Environ. Microbiol.">
        <title>Genomic analysis of Calderihabitans maritimus KKC1, a thermophilic hydrogenogenic carboxydotrophic bacterium isolated from marine sediment.</title>
        <authorList>
            <person name="Omae K."/>
            <person name="Yoneda Y."/>
            <person name="Fukuyama Y."/>
            <person name="Yoshida T."/>
            <person name="Sako Y."/>
        </authorList>
    </citation>
    <scope>NUCLEOTIDE SEQUENCE [LARGE SCALE GENOMIC DNA]</scope>
    <source>
        <strain evidence="3">KKC1</strain>
    </source>
</reference>
<dbReference type="CDD" id="cd04301">
    <property type="entry name" value="NAT_SF"/>
    <property type="match status" value="1"/>
</dbReference>
<dbReference type="GO" id="GO:0016747">
    <property type="term" value="F:acyltransferase activity, transferring groups other than amino-acyl groups"/>
    <property type="evidence" value="ECO:0007669"/>
    <property type="project" value="InterPro"/>
</dbReference>
<name>A0A1Z5HQH5_9FIRM</name>
<accession>A0A1Z5HQH5</accession>
<proteinExistence type="predicted"/>
<dbReference type="PANTHER" id="PTHR41700">
    <property type="entry name" value="GCN5-RELATED N-ACETYLTRANSFERASE"/>
    <property type="match status" value="1"/>
</dbReference>
<dbReference type="PROSITE" id="PS51186">
    <property type="entry name" value="GNAT"/>
    <property type="match status" value="1"/>
</dbReference>
<dbReference type="AlphaFoldDB" id="A0A1Z5HQH5"/>
<evidence type="ECO:0000313" key="3">
    <source>
        <dbReference type="Proteomes" id="UP000197032"/>
    </source>
</evidence>
<dbReference type="InterPro" id="IPR016181">
    <property type="entry name" value="Acyl_CoA_acyltransferase"/>
</dbReference>
<evidence type="ECO:0000259" key="1">
    <source>
        <dbReference type="PROSITE" id="PS51186"/>
    </source>
</evidence>
<gene>
    <name evidence="2" type="ORF">KKC1_09420</name>
</gene>
<organism evidence="2 3">
    <name type="scientific">Calderihabitans maritimus</name>
    <dbReference type="NCBI Taxonomy" id="1246530"/>
    <lineage>
        <taxon>Bacteria</taxon>
        <taxon>Bacillati</taxon>
        <taxon>Bacillota</taxon>
        <taxon>Clostridia</taxon>
        <taxon>Neomoorellales</taxon>
        <taxon>Calderihabitantaceae</taxon>
        <taxon>Calderihabitans</taxon>
    </lineage>
</organism>
<dbReference type="Gene3D" id="3.40.630.30">
    <property type="match status" value="1"/>
</dbReference>